<reference evidence="5" key="1">
    <citation type="submission" date="2020-05" db="EMBL/GenBank/DDBJ databases">
        <authorList>
            <person name="Chiriac C."/>
            <person name="Salcher M."/>
            <person name="Ghai R."/>
            <person name="Kavagutti S V."/>
        </authorList>
    </citation>
    <scope>NUCLEOTIDE SEQUENCE</scope>
</reference>
<keyword evidence="2" id="KW-0547">Nucleotide-binding</keyword>
<feature type="domain" description="ABC transporter" evidence="4">
    <location>
        <begin position="15"/>
        <end position="238"/>
    </location>
</feature>
<dbReference type="PROSITE" id="PS00211">
    <property type="entry name" value="ABC_TRANSPORTER_1"/>
    <property type="match status" value="1"/>
</dbReference>
<keyword evidence="3" id="KW-0067">ATP-binding</keyword>
<dbReference type="GO" id="GO:0005524">
    <property type="term" value="F:ATP binding"/>
    <property type="evidence" value="ECO:0007669"/>
    <property type="project" value="UniProtKB-KW"/>
</dbReference>
<dbReference type="AlphaFoldDB" id="A0A6J6J145"/>
<dbReference type="Pfam" id="PF00005">
    <property type="entry name" value="ABC_tran"/>
    <property type="match status" value="1"/>
</dbReference>
<dbReference type="EMBL" id="CAEZVB010000102">
    <property type="protein sequence ID" value="CAB4630425.1"/>
    <property type="molecule type" value="Genomic_DNA"/>
</dbReference>
<dbReference type="InterPro" id="IPR027417">
    <property type="entry name" value="P-loop_NTPase"/>
</dbReference>
<sequence length="311" mass="32880">MGSHALAYAQTVAAVEIRDLVVRYGSLTAVDGLSFEAPAGCITALLGPNGAGKSSTIEVACGLRPATSGQVRLLGRDPLDPVVRAQLGVMLQTGGLFPTARPLEWLTYLAKLYPNPADPADLLDAVGIDPGLRTQTRRLSGGEQQRVKLAAALLPQPQILFLDEPTAGLDALARRNLLDLLRKQRDLGKAIVLTTHVLPDVEDLADSIWVMSDGRVIMQGTLAELTGSSQAISFTGPMHLAIAGLMQALPEGYEASETQPGKYVVTGSPTPQVMATIASWCAQHGVMVSDLGVGSRTLEQLLIETSKEGNR</sequence>
<dbReference type="InterPro" id="IPR050763">
    <property type="entry name" value="ABC_transporter_ATP-binding"/>
</dbReference>
<dbReference type="GO" id="GO:0016887">
    <property type="term" value="F:ATP hydrolysis activity"/>
    <property type="evidence" value="ECO:0007669"/>
    <property type="project" value="InterPro"/>
</dbReference>
<evidence type="ECO:0000313" key="6">
    <source>
        <dbReference type="EMBL" id="CAB4664408.1"/>
    </source>
</evidence>
<dbReference type="InterPro" id="IPR003439">
    <property type="entry name" value="ABC_transporter-like_ATP-bd"/>
</dbReference>
<evidence type="ECO:0000259" key="4">
    <source>
        <dbReference type="PROSITE" id="PS50893"/>
    </source>
</evidence>
<dbReference type="PROSITE" id="PS50893">
    <property type="entry name" value="ABC_TRANSPORTER_2"/>
    <property type="match status" value="1"/>
</dbReference>
<organism evidence="5">
    <name type="scientific">freshwater metagenome</name>
    <dbReference type="NCBI Taxonomy" id="449393"/>
    <lineage>
        <taxon>unclassified sequences</taxon>
        <taxon>metagenomes</taxon>
        <taxon>ecological metagenomes</taxon>
    </lineage>
</organism>
<dbReference type="PANTHER" id="PTHR42711">
    <property type="entry name" value="ABC TRANSPORTER ATP-BINDING PROTEIN"/>
    <property type="match status" value="1"/>
</dbReference>
<dbReference type="SUPFAM" id="SSF52540">
    <property type="entry name" value="P-loop containing nucleoside triphosphate hydrolases"/>
    <property type="match status" value="1"/>
</dbReference>
<evidence type="ECO:0000313" key="5">
    <source>
        <dbReference type="EMBL" id="CAB4630425.1"/>
    </source>
</evidence>
<evidence type="ECO:0000256" key="2">
    <source>
        <dbReference type="ARBA" id="ARBA00022741"/>
    </source>
</evidence>
<evidence type="ECO:0000256" key="3">
    <source>
        <dbReference type="ARBA" id="ARBA00022840"/>
    </source>
</evidence>
<protein>
    <submittedName>
        <fullName evidence="5">Unannotated protein</fullName>
    </submittedName>
</protein>
<dbReference type="PANTHER" id="PTHR42711:SF16">
    <property type="entry name" value="ABC TRANSPORTER ATP-BINDING PROTEIN"/>
    <property type="match status" value="1"/>
</dbReference>
<evidence type="ECO:0000256" key="1">
    <source>
        <dbReference type="ARBA" id="ARBA00022448"/>
    </source>
</evidence>
<dbReference type="InterPro" id="IPR003593">
    <property type="entry name" value="AAA+_ATPase"/>
</dbReference>
<dbReference type="EMBL" id="CAEZWR010000073">
    <property type="protein sequence ID" value="CAB4664408.1"/>
    <property type="molecule type" value="Genomic_DNA"/>
</dbReference>
<dbReference type="SMART" id="SM00382">
    <property type="entry name" value="AAA"/>
    <property type="match status" value="1"/>
</dbReference>
<proteinExistence type="predicted"/>
<name>A0A6J6J145_9ZZZZ</name>
<gene>
    <name evidence="5" type="ORF">UFOPK1908_01426</name>
    <name evidence="6" type="ORF">UFOPK2282_00752</name>
</gene>
<dbReference type="CDD" id="cd03230">
    <property type="entry name" value="ABC_DR_subfamily_A"/>
    <property type="match status" value="1"/>
</dbReference>
<keyword evidence="1" id="KW-0813">Transport</keyword>
<dbReference type="Gene3D" id="3.40.50.300">
    <property type="entry name" value="P-loop containing nucleotide triphosphate hydrolases"/>
    <property type="match status" value="1"/>
</dbReference>
<accession>A0A6J6J145</accession>
<dbReference type="InterPro" id="IPR017871">
    <property type="entry name" value="ABC_transporter-like_CS"/>
</dbReference>